<dbReference type="EMBL" id="FOGU01000012">
    <property type="protein sequence ID" value="SES35853.1"/>
    <property type="molecule type" value="Genomic_DNA"/>
</dbReference>
<keyword evidence="2" id="KW-1185">Reference proteome</keyword>
<protein>
    <recommendedName>
        <fullName evidence="3">Antibiotic biosynthesis monooxygenase</fullName>
    </recommendedName>
</protein>
<reference evidence="1 2" key="1">
    <citation type="submission" date="2016-10" db="EMBL/GenBank/DDBJ databases">
        <authorList>
            <person name="de Groot N.N."/>
        </authorList>
    </citation>
    <scope>NUCLEOTIDE SEQUENCE [LARGE SCALE GENOMIC DNA]</scope>
    <source>
        <strain evidence="1 2">DSM 23042</strain>
    </source>
</reference>
<dbReference type="RefSeq" id="WP_092695855.1">
    <property type="nucleotide sequence ID" value="NZ_FOGU01000012.1"/>
</dbReference>
<name>A0A1H9WR36_9RHOB</name>
<evidence type="ECO:0000313" key="1">
    <source>
        <dbReference type="EMBL" id="SES35853.1"/>
    </source>
</evidence>
<organism evidence="1 2">
    <name type="scientific">Tranquillimonas rosea</name>
    <dbReference type="NCBI Taxonomy" id="641238"/>
    <lineage>
        <taxon>Bacteria</taxon>
        <taxon>Pseudomonadati</taxon>
        <taxon>Pseudomonadota</taxon>
        <taxon>Alphaproteobacteria</taxon>
        <taxon>Rhodobacterales</taxon>
        <taxon>Roseobacteraceae</taxon>
        <taxon>Tranquillimonas</taxon>
    </lineage>
</organism>
<evidence type="ECO:0008006" key="3">
    <source>
        <dbReference type="Google" id="ProtNLM"/>
    </source>
</evidence>
<dbReference type="OrthoDB" id="7107824at2"/>
<accession>A0A1H9WR36</accession>
<dbReference type="Proteomes" id="UP000198885">
    <property type="component" value="Unassembled WGS sequence"/>
</dbReference>
<proteinExistence type="predicted"/>
<gene>
    <name evidence="1" type="ORF">SAMN04490244_11237</name>
</gene>
<sequence>MMLARVTPYKMKPDSRDAAIEIMNELKSDILDLPGMVRFINVWGQDGNGYVISLIDESAAKDTDPERIKALWGHFREHLQGMPEPQTGEVIAHWEKAATPAQ</sequence>
<dbReference type="AlphaFoldDB" id="A0A1H9WR36"/>
<evidence type="ECO:0000313" key="2">
    <source>
        <dbReference type="Proteomes" id="UP000198885"/>
    </source>
</evidence>